<dbReference type="InterPro" id="IPR011992">
    <property type="entry name" value="EF-hand-dom_pair"/>
</dbReference>
<feature type="compositionally biased region" description="Basic and acidic residues" evidence="2">
    <location>
        <begin position="1144"/>
        <end position="1164"/>
    </location>
</feature>
<feature type="compositionally biased region" description="Low complexity" evidence="2">
    <location>
        <begin position="895"/>
        <end position="912"/>
    </location>
</feature>
<evidence type="ECO:0000313" key="6">
    <source>
        <dbReference type="Proteomes" id="UP000002729"/>
    </source>
</evidence>
<sequence>MTLARRWRALSLVLGSSALVVELPARPERLDEALAARDAETLLEVDWPPALSYEDRGAAAVDRFLAPRPDWAVMSEPWTGGRLALARRVDAPLAPLMEKFAAEWRARQWSPATCVTAGLIANSAPSVLGPVAHAWADELLDAWKRGLALVPRSLKGWGYGMADGSAGALCGGTSGDAPFDPGNRWSCVFLPMTACDEDREYYKDEDRQMRHGFKGAEPVRCSPRLDRRCAAAEFGTPPTPSTFAGRFDAFRGAVAALPESARRGAGDQALVRALAMATLFRPSFRLRKLTRAFDASAFEDGPDACGLVQLRHHARVNLEARGARFAAASFFVDLEDALRDVLPLLRLDTDAPPVLHLLSDDGDMVDDAAKVARARRDCASNFARFVSTYVAGRALAVPWTFSSGNACFNDAATDRALNRTCAYECKSDAARCKEFGTGPRTCDPPPPRLAAATVFGWSGPRVALAMARALAPYFFAWGHDSGVPCSSKPSKRVLRSTAPWGPTTTCGPSPATMAKGGKGAFSVYEHAEPPVKALRSRRRAGPKSRGHGGRRPVAPPDEHADQAARAAEAAASRRRLYEEGGGSRASLRVGGGDGPEVLPEQLVEVPAMQTAMVKLSEAAARKGATAMDGDALLDPSTFAGRLRKEFKIRLSPEELGAVLYLFDAADADGAVSWLQFMKVFAHLGRRERERAFEARRDDEDRRRRRAEDRRHDEEARFAPPTSDIDANYDDGDRRRAMDLLQRAAASLAQHRDASSTTTLLNGLRTQGRMNHSEVDRFLKRGLNVKLSPRELGAIYEHLAEPTGGGFVVSTEFVAELLRFGRIGESERKREARSRNRQRSLKKELKAKREAERNRAKAAVKFVLPKIPARPPAPAPEADDGDDAPDGDAPADEASRATATTKSAPAAAPAGGSRHSGLGWKLLSRLHTLSVPRAATVPRPPKPEDFDGVAPGPPSQPSRPPKKARKAPAPRANGQVERLKQYRQEKKDEEARLANEPRNYVPIADKLATHAADRAPEAEGIENHAEAATPELLKHIADELERGLQRVTQGNWMRFFTMMDLNSSGSMEFHEFVSMARNKQYAHPPGLEISKQSVSDDDLRRLWTSADRDRSGSVNAVEFRRFIERVLDDDRPNSAAPAPPSSAEGDARDAPPRRDAAGEKARDYAPVDADEAETLARVAAAIDKAMRSIPDCSWTKIFILCDRDRSGRIEWPEFRNIVRSKRNVSGTGLELGAATISLEEMRLLWARADNDKLGLINADEFALFLRMAVAKTLADYPAAKAAIAYEQNIIVGRSKEQQDKLGRLNFQQASSEHSGSNATTPRSNASSPRNAPSPRHGAPARPAAPQLLDPPREFFASPPSPEKEVRGYVSGAARKPPPAALDAPRTTKQAERMKALRAEEANATDGPTRAGWKAPIADRLAGNDKLADGAHHESGASPELLRSIAARLDAKLQKHAKGSWAKLFFVVDNDGSGRVEFHEFRDLMRNKATHTSNPGLEIGRKEVSDEELSMLWTSLDGDKSGFVTAPEFKKFMLMMKAQYSGEEQKQEIVKTSMDAPRTTKQAERMKELRAKEAAADDGPARAGWKAPIKDKMAGNSKMADGEHHDEEASPELLKSIAARLDAKLQRHAKGSWAKLFFVIDNDGSGRVEFHEFRDLMRNKVTHTSNPGLEIGKKEISDEELNMLWTTVDADKSGFVTAPEFKRFMLMMKEQHSGVEEKQAITRTSMNAPRTTKQAERMKALRAEEANATDGPTRAGWKAPIKDKMAGNSKMADGEHHDDEASPELLKSIAARLDAKLQRHAKGSWAKLFFVIDNDGSGRVEFHEFRDLMRNKATHTSNPGLEISKSEVSDTELSMLWTSLDNDKSGFVTAPEFKKFMLMMKEQHSGVEEKKAITRTSMNAPRTTKQAERMKELRAKEANATDGPTRAGWKAPIKDKMDGNSKMTDGEHHDDEASPELLKSIAARLDAKLQRHAKGSWAKLFFVIDNDGSGRVEFHEFRDLMRNKATHTSNPGLEISKKEVSDDELSMLWTSLDGDKSGFVTAPEFKVFMETVKTHHSGEEEKQVITRTSMNAPRTTKQAERMKALRAEQASATDGPTRAGWKAPIKDRMDGNSKMADGEHHDDEASPELLKSIAARLDAKLQKHAKGSWAKLFFVIDNDGSGRVEFHEFRDLMRNKATDTVNPGLEISKKEVSDDELSMLWTCLDGDKSGFVTAPEFKRFMQKVMAQHAPGEEPTEVVRTSMSAPRTTKQAERMKELRAKEAAADGGPARAGWKAPIKDKLDKNSNFDDGAHHDDEASPEVLAAVARRLEARVRDVAAGSWAKLFFFVDNDGSGRVEFREFRDLIRNRTTDTVFPGLEMGRKEVSDDELSMLWTTLDGDRSGFVTAPEFKAFLGKLTAASGGAEELKQEIVKTSIDAPRTTKQAERMKALRADEAAAAPARAGSKAPIADRLATNSNFDAGTHADEAASPRLLRLVANMLEAAVGRRCKGSWAKLFFATDKDGSGRIEFDEFRALVRRTPGDALHPGLGVGRDAISDGELGQLWAAVDADRSGSVPAPEFKAFLDSCRTYLTPEEASVNASDFLRLSKRAAPAPAPAAPRRRDDDDYGDDDFDPEESAEVVDDDGVSAPSILSSLMALDDKRRSDKFAYAPAGDAKPPDDYGDDDFEDE</sequence>
<feature type="chain" id="PRO_5003260573" description="EF-hand domain-containing protein" evidence="3">
    <location>
        <begin position="19"/>
        <end position="2667"/>
    </location>
</feature>
<feature type="compositionally biased region" description="Acidic residues" evidence="2">
    <location>
        <begin position="876"/>
        <end position="890"/>
    </location>
</feature>
<feature type="region of interest" description="Disordered" evidence="2">
    <location>
        <begin position="2645"/>
        <end position="2667"/>
    </location>
</feature>
<feature type="region of interest" description="Disordered" evidence="2">
    <location>
        <begin position="931"/>
        <end position="993"/>
    </location>
</feature>
<feature type="compositionally biased region" description="Low complexity" evidence="2">
    <location>
        <begin position="1320"/>
        <end position="1344"/>
    </location>
</feature>
<dbReference type="PROSITE" id="PS50222">
    <property type="entry name" value="EF_HAND_2"/>
    <property type="match status" value="18"/>
</dbReference>
<feature type="region of interest" description="Disordered" evidence="2">
    <location>
        <begin position="825"/>
        <end position="914"/>
    </location>
</feature>
<feature type="domain" description="EF-hand" evidence="4">
    <location>
        <begin position="1046"/>
        <end position="1081"/>
    </location>
</feature>
<feature type="compositionally biased region" description="Acidic residues" evidence="2">
    <location>
        <begin position="2658"/>
        <end position="2667"/>
    </location>
</feature>
<feature type="compositionally biased region" description="Basic and acidic residues" evidence="2">
    <location>
        <begin position="840"/>
        <end position="854"/>
    </location>
</feature>
<feature type="compositionally biased region" description="Basic and acidic residues" evidence="2">
    <location>
        <begin position="976"/>
        <end position="993"/>
    </location>
</feature>
<dbReference type="GeneID" id="20223331"/>
<dbReference type="InterPro" id="IPR002048">
    <property type="entry name" value="EF_hand_dom"/>
</dbReference>
<dbReference type="eggNOG" id="ENOG502SUJC">
    <property type="taxonomic scope" value="Eukaryota"/>
</dbReference>
<feature type="domain" description="EF-hand" evidence="4">
    <location>
        <begin position="1093"/>
        <end position="1128"/>
    </location>
</feature>
<feature type="compositionally biased region" description="Gly residues" evidence="2">
    <location>
        <begin position="579"/>
        <end position="593"/>
    </location>
</feature>
<evidence type="ECO:0000313" key="5">
    <source>
        <dbReference type="EMBL" id="EGB11888.1"/>
    </source>
</evidence>
<feature type="region of interest" description="Disordered" evidence="2">
    <location>
        <begin position="1129"/>
        <end position="1165"/>
    </location>
</feature>
<name>F0XZ63_AURAN</name>
<dbReference type="InterPro" id="IPR052591">
    <property type="entry name" value="CML21-like"/>
</dbReference>
<dbReference type="Pfam" id="PF13202">
    <property type="entry name" value="EF-hand_5"/>
    <property type="match status" value="2"/>
</dbReference>
<dbReference type="RefSeq" id="XP_009033004.1">
    <property type="nucleotide sequence ID" value="XM_009034756.1"/>
</dbReference>
<organism evidence="6">
    <name type="scientific">Aureococcus anophagefferens</name>
    <name type="common">Harmful bloom alga</name>
    <dbReference type="NCBI Taxonomy" id="44056"/>
    <lineage>
        <taxon>Eukaryota</taxon>
        <taxon>Sar</taxon>
        <taxon>Stramenopiles</taxon>
        <taxon>Ochrophyta</taxon>
        <taxon>Pelagophyceae</taxon>
        <taxon>Pelagomonadales</taxon>
        <taxon>Pelagomonadaceae</taxon>
        <taxon>Aureococcus</taxon>
    </lineage>
</organism>
<evidence type="ECO:0000259" key="4">
    <source>
        <dbReference type="PROSITE" id="PS50222"/>
    </source>
</evidence>
<dbReference type="SMART" id="SM00054">
    <property type="entry name" value="EFh"/>
    <property type="match status" value="18"/>
</dbReference>
<feature type="domain" description="EF-hand" evidence="4">
    <location>
        <begin position="1798"/>
        <end position="1833"/>
    </location>
</feature>
<feature type="domain" description="EF-hand" evidence="4">
    <location>
        <begin position="1626"/>
        <end position="1661"/>
    </location>
</feature>
<feature type="domain" description="EF-hand" evidence="4">
    <location>
        <begin position="1674"/>
        <end position="1709"/>
    </location>
</feature>
<feature type="domain" description="EF-hand" evidence="4">
    <location>
        <begin position="1846"/>
        <end position="1881"/>
    </location>
</feature>
<keyword evidence="6" id="KW-1185">Reference proteome</keyword>
<dbReference type="Proteomes" id="UP000002729">
    <property type="component" value="Unassembled WGS sequence"/>
</dbReference>
<dbReference type="InParanoid" id="F0XZ63"/>
<keyword evidence="1" id="KW-0106">Calcium</keyword>
<accession>F0XZ63</accession>
<evidence type="ECO:0000256" key="3">
    <source>
        <dbReference type="SAM" id="SignalP"/>
    </source>
</evidence>
<feature type="domain" description="EF-hand" evidence="4">
    <location>
        <begin position="2142"/>
        <end position="2177"/>
    </location>
</feature>
<keyword evidence="3" id="KW-0732">Signal</keyword>
<feature type="domain" description="EF-hand" evidence="4">
    <location>
        <begin position="1970"/>
        <end position="2005"/>
    </location>
</feature>
<dbReference type="Gene3D" id="1.10.238.10">
    <property type="entry name" value="EF-hand"/>
    <property type="match status" value="9"/>
</dbReference>
<feature type="domain" description="EF-hand" evidence="4">
    <location>
        <begin position="2314"/>
        <end position="2349"/>
    </location>
</feature>
<feature type="domain" description="EF-hand" evidence="4">
    <location>
        <begin position="2533"/>
        <end position="2568"/>
    </location>
</feature>
<protein>
    <recommendedName>
        <fullName evidence="4">EF-hand domain-containing protein</fullName>
    </recommendedName>
</protein>
<feature type="domain" description="EF-hand" evidence="4">
    <location>
        <begin position="1454"/>
        <end position="1489"/>
    </location>
</feature>
<feature type="region of interest" description="Disordered" evidence="2">
    <location>
        <begin position="2588"/>
        <end position="2624"/>
    </location>
</feature>
<feature type="region of interest" description="Disordered" evidence="2">
    <location>
        <begin position="1913"/>
        <end position="1951"/>
    </location>
</feature>
<feature type="domain" description="EF-hand" evidence="4">
    <location>
        <begin position="2485"/>
        <end position="2520"/>
    </location>
</feature>
<feature type="domain" description="EF-hand" evidence="4">
    <location>
        <begin position="1502"/>
        <end position="1537"/>
    </location>
</feature>
<feature type="region of interest" description="Disordered" evidence="2">
    <location>
        <begin position="528"/>
        <end position="593"/>
    </location>
</feature>
<dbReference type="OrthoDB" id="420240at2759"/>
<feature type="compositionally biased region" description="Basic and acidic residues" evidence="2">
    <location>
        <begin position="692"/>
        <end position="716"/>
    </location>
</feature>
<dbReference type="CDD" id="cd00051">
    <property type="entry name" value="EFh"/>
    <property type="match status" value="2"/>
</dbReference>
<dbReference type="SUPFAM" id="SSF47473">
    <property type="entry name" value="EF-hand"/>
    <property type="match status" value="5"/>
</dbReference>
<feature type="compositionally biased region" description="Basic and acidic residues" evidence="2">
    <location>
        <begin position="1930"/>
        <end position="1950"/>
    </location>
</feature>
<feature type="domain" description="EF-hand" evidence="4">
    <location>
        <begin position="2190"/>
        <end position="2225"/>
    </location>
</feature>
<proteinExistence type="predicted"/>
<feature type="domain" description="EF-hand" evidence="4">
    <location>
        <begin position="1235"/>
        <end position="1270"/>
    </location>
</feature>
<feature type="domain" description="EF-hand" evidence="4">
    <location>
        <begin position="2362"/>
        <end position="2397"/>
    </location>
</feature>
<feature type="region of interest" description="Disordered" evidence="2">
    <location>
        <begin position="692"/>
        <end position="729"/>
    </location>
</feature>
<dbReference type="InterPro" id="IPR018247">
    <property type="entry name" value="EF_Hand_1_Ca_BS"/>
</dbReference>
<feature type="signal peptide" evidence="3">
    <location>
        <begin position="1"/>
        <end position="18"/>
    </location>
</feature>
<feature type="compositionally biased region" description="Basic residues" evidence="2">
    <location>
        <begin position="534"/>
        <end position="550"/>
    </location>
</feature>
<dbReference type="PANTHER" id="PTHR23064">
    <property type="entry name" value="TROPONIN"/>
    <property type="match status" value="1"/>
</dbReference>
<dbReference type="PROSITE" id="PS00018">
    <property type="entry name" value="EF_HAND_1"/>
    <property type="match status" value="16"/>
</dbReference>
<feature type="region of interest" description="Disordered" evidence="2">
    <location>
        <begin position="2224"/>
        <end position="2250"/>
    </location>
</feature>
<feature type="compositionally biased region" description="Basic and acidic residues" evidence="2">
    <location>
        <begin position="2102"/>
        <end position="2122"/>
    </location>
</feature>
<dbReference type="EMBL" id="GL833121">
    <property type="protein sequence ID" value="EGB11888.1"/>
    <property type="molecule type" value="Genomic_DNA"/>
</dbReference>
<dbReference type="Pfam" id="PF13499">
    <property type="entry name" value="EF-hand_7"/>
    <property type="match status" value="1"/>
</dbReference>
<feature type="compositionally biased region" description="Polar residues" evidence="2">
    <location>
        <begin position="1305"/>
        <end position="1319"/>
    </location>
</feature>
<feature type="domain" description="EF-hand" evidence="4">
    <location>
        <begin position="1193"/>
        <end position="1223"/>
    </location>
</feature>
<feature type="compositionally biased region" description="Polar residues" evidence="2">
    <location>
        <begin position="2236"/>
        <end position="2246"/>
    </location>
</feature>
<gene>
    <name evidence="5" type="ORF">AURANDRAFT_61131</name>
</gene>
<feature type="domain" description="EF-hand" evidence="4">
    <location>
        <begin position="2018"/>
        <end position="2053"/>
    </location>
</feature>
<reference evidence="5 6" key="1">
    <citation type="journal article" date="2011" name="Proc. Natl. Acad. Sci. U.S.A.">
        <title>Niche of harmful alga Aureococcus anophagefferens revealed through ecogenomics.</title>
        <authorList>
            <person name="Gobler C.J."/>
            <person name="Berry D.L."/>
            <person name="Dyhrman S.T."/>
            <person name="Wilhelm S.W."/>
            <person name="Salamov A."/>
            <person name="Lobanov A.V."/>
            <person name="Zhang Y."/>
            <person name="Collier J.L."/>
            <person name="Wurch L.L."/>
            <person name="Kustka A.B."/>
            <person name="Dill B.D."/>
            <person name="Shah M."/>
            <person name="VerBerkmoes N.C."/>
            <person name="Kuo A."/>
            <person name="Terry A."/>
            <person name="Pangilinan J."/>
            <person name="Lindquist E.A."/>
            <person name="Lucas S."/>
            <person name="Paulsen I.T."/>
            <person name="Hattenrath-Lehmann T.K."/>
            <person name="Talmage S.C."/>
            <person name="Walker E.A."/>
            <person name="Koch F."/>
            <person name="Burson A.M."/>
            <person name="Marcoval M.A."/>
            <person name="Tang Y.Z."/>
            <person name="Lecleir G.R."/>
            <person name="Coyne K.J."/>
            <person name="Berg G.M."/>
            <person name="Bertrand E.M."/>
            <person name="Saito M.A."/>
            <person name="Gladyshev V.N."/>
            <person name="Grigoriev I.V."/>
        </authorList>
    </citation>
    <scope>NUCLEOTIDE SEQUENCE [LARGE SCALE GENOMIC DNA]</scope>
    <source>
        <strain evidence="6">CCMP 1984</strain>
    </source>
</reference>
<evidence type="ECO:0000256" key="1">
    <source>
        <dbReference type="ARBA" id="ARBA00022837"/>
    </source>
</evidence>
<dbReference type="GO" id="GO:0005509">
    <property type="term" value="F:calcium ion binding"/>
    <property type="evidence" value="ECO:0007669"/>
    <property type="project" value="InterPro"/>
</dbReference>
<dbReference type="KEGG" id="aaf:AURANDRAFT_61131"/>
<feature type="region of interest" description="Disordered" evidence="2">
    <location>
        <begin position="2085"/>
        <end position="2123"/>
    </location>
</feature>
<evidence type="ECO:0000256" key="2">
    <source>
        <dbReference type="SAM" id="MobiDB-lite"/>
    </source>
</evidence>
<feature type="compositionally biased region" description="Acidic residues" evidence="2">
    <location>
        <begin position="2603"/>
        <end position="2623"/>
    </location>
</feature>
<feature type="region of interest" description="Disordered" evidence="2">
    <location>
        <begin position="1305"/>
        <end position="1390"/>
    </location>
</feature>